<keyword evidence="7" id="KW-1185">Reference proteome</keyword>
<dbReference type="Proteomes" id="UP000237105">
    <property type="component" value="Unassembled WGS sequence"/>
</dbReference>
<dbReference type="InterPro" id="IPR003653">
    <property type="entry name" value="Peptidase_C48_C"/>
</dbReference>
<protein>
    <submittedName>
        <fullName evidence="6">Ulp1 protease family, C-terminal catalytic domain containing protein</fullName>
    </submittedName>
</protein>
<evidence type="ECO:0000256" key="2">
    <source>
        <dbReference type="ARBA" id="ARBA00022670"/>
    </source>
</evidence>
<dbReference type="GO" id="GO:0008234">
    <property type="term" value="F:cysteine-type peptidase activity"/>
    <property type="evidence" value="ECO:0007669"/>
    <property type="project" value="InterPro"/>
</dbReference>
<dbReference type="SUPFAM" id="SSF54001">
    <property type="entry name" value="Cysteine proteinases"/>
    <property type="match status" value="1"/>
</dbReference>
<dbReference type="Pfam" id="PF02902">
    <property type="entry name" value="Peptidase_C48"/>
    <property type="match status" value="1"/>
</dbReference>
<evidence type="ECO:0000256" key="1">
    <source>
        <dbReference type="ARBA" id="ARBA00005234"/>
    </source>
</evidence>
<gene>
    <name evidence="6" type="ORF">PanWU01x14_366970</name>
</gene>
<feature type="non-terminal residue" evidence="6">
    <location>
        <position position="1"/>
    </location>
</feature>
<evidence type="ECO:0000256" key="4">
    <source>
        <dbReference type="SAM" id="MobiDB-lite"/>
    </source>
</evidence>
<sequence>AYEAILKLTGAFCESLGIKFPRILSWTSNKTPSMMDCIHVFKIKKLVTKAVLNPREAEKQFYEHIYHDPQQSLASTGVEEEGVDGEEEEAAEAKRATEEAGIFHATRNKVEEEPSTEVPQLHKFYLELKTDIVKLKTNQTELKANQVILNDKLDRLLKMMEEMKAHRQPTGSESEATQSDVLPEGYQPELQVAEVATIKLRRKKRVGQRSKRLIDYTDPSNKKFKVNDPCKPNSFRKIDPIQLDTFRRWLAGFIDSRKPIQLPTGDASTRFFFHLQTPWKWLADEHIDAAFWLIRERLWLFPKTYRKKVALADTVYIACMNEVEEVYYPLNIGSNHWVLVQIELPAHMLTVYDSDQALYDDARVEQATRPMVKMLP</sequence>
<organism evidence="6 7">
    <name type="scientific">Parasponia andersonii</name>
    <name type="common">Sponia andersonii</name>
    <dbReference type="NCBI Taxonomy" id="3476"/>
    <lineage>
        <taxon>Eukaryota</taxon>
        <taxon>Viridiplantae</taxon>
        <taxon>Streptophyta</taxon>
        <taxon>Embryophyta</taxon>
        <taxon>Tracheophyta</taxon>
        <taxon>Spermatophyta</taxon>
        <taxon>Magnoliopsida</taxon>
        <taxon>eudicotyledons</taxon>
        <taxon>Gunneridae</taxon>
        <taxon>Pentapetalae</taxon>
        <taxon>rosids</taxon>
        <taxon>fabids</taxon>
        <taxon>Rosales</taxon>
        <taxon>Cannabaceae</taxon>
        <taxon>Parasponia</taxon>
    </lineage>
</organism>
<keyword evidence="3" id="KW-0378">Hydrolase</keyword>
<comment type="caution">
    <text evidence="6">The sequence shown here is derived from an EMBL/GenBank/DDBJ whole genome shotgun (WGS) entry which is preliminary data.</text>
</comment>
<evidence type="ECO:0000259" key="5">
    <source>
        <dbReference type="Pfam" id="PF02902"/>
    </source>
</evidence>
<accession>A0A2P5A5F5</accession>
<name>A0A2P5A5F5_PARAD</name>
<dbReference type="GO" id="GO:0006508">
    <property type="term" value="P:proteolysis"/>
    <property type="evidence" value="ECO:0007669"/>
    <property type="project" value="UniProtKB-KW"/>
</dbReference>
<dbReference type="InterPro" id="IPR038765">
    <property type="entry name" value="Papain-like_cys_pep_sf"/>
</dbReference>
<reference evidence="7" key="1">
    <citation type="submission" date="2016-06" db="EMBL/GenBank/DDBJ databases">
        <title>Parallel loss of symbiosis genes in relatives of nitrogen-fixing non-legume Parasponia.</title>
        <authorList>
            <person name="Van Velzen R."/>
            <person name="Holmer R."/>
            <person name="Bu F."/>
            <person name="Rutten L."/>
            <person name="Van Zeijl A."/>
            <person name="Liu W."/>
            <person name="Santuari L."/>
            <person name="Cao Q."/>
            <person name="Sharma T."/>
            <person name="Shen D."/>
            <person name="Roswanjaya Y."/>
            <person name="Wardhani T."/>
            <person name="Kalhor M.S."/>
            <person name="Jansen J."/>
            <person name="Van den Hoogen J."/>
            <person name="Gungor B."/>
            <person name="Hartog M."/>
            <person name="Hontelez J."/>
            <person name="Verver J."/>
            <person name="Yang W.-C."/>
            <person name="Schijlen E."/>
            <person name="Repin R."/>
            <person name="Schilthuizen M."/>
            <person name="Schranz E."/>
            <person name="Heidstra R."/>
            <person name="Miyata K."/>
            <person name="Fedorova E."/>
            <person name="Kohlen W."/>
            <person name="Bisseling T."/>
            <person name="Smit S."/>
            <person name="Geurts R."/>
        </authorList>
    </citation>
    <scope>NUCLEOTIDE SEQUENCE [LARGE SCALE GENOMIC DNA]</scope>
    <source>
        <strain evidence="7">cv. WU1-14</strain>
    </source>
</reference>
<dbReference type="EMBL" id="JXTB01000929">
    <property type="protein sequence ID" value="PON31773.1"/>
    <property type="molecule type" value="Genomic_DNA"/>
</dbReference>
<dbReference type="Gene3D" id="3.40.395.10">
    <property type="entry name" value="Adenoviral Proteinase, Chain A"/>
    <property type="match status" value="1"/>
</dbReference>
<feature type="region of interest" description="Disordered" evidence="4">
    <location>
        <begin position="73"/>
        <end position="97"/>
    </location>
</feature>
<evidence type="ECO:0000313" key="7">
    <source>
        <dbReference type="Proteomes" id="UP000237105"/>
    </source>
</evidence>
<feature type="domain" description="Ubiquitin-like protease family profile" evidence="5">
    <location>
        <begin position="321"/>
        <end position="376"/>
    </location>
</feature>
<evidence type="ECO:0000313" key="6">
    <source>
        <dbReference type="EMBL" id="PON31773.1"/>
    </source>
</evidence>
<feature type="compositionally biased region" description="Acidic residues" evidence="4">
    <location>
        <begin position="78"/>
        <end position="90"/>
    </location>
</feature>
<evidence type="ECO:0000256" key="3">
    <source>
        <dbReference type="ARBA" id="ARBA00022801"/>
    </source>
</evidence>
<dbReference type="AlphaFoldDB" id="A0A2P5A5F5"/>
<proteinExistence type="inferred from homology"/>
<dbReference type="OrthoDB" id="1680482at2759"/>
<comment type="similarity">
    <text evidence="1">Belongs to the peptidase C48 family.</text>
</comment>
<keyword evidence="2 6" id="KW-0645">Protease</keyword>